<evidence type="ECO:0000256" key="6">
    <source>
        <dbReference type="ARBA" id="ARBA00048793"/>
    </source>
</evidence>
<dbReference type="RefSeq" id="WP_114810372.1">
    <property type="nucleotide sequence ID" value="NZ_CP139965.1"/>
</dbReference>
<protein>
    <recommendedName>
        <fullName evidence="3">2-dehydropantoate 2-reductase</fullName>
        <ecNumber evidence="2">1.1.1.169</ecNumber>
    </recommendedName>
    <alternativeName>
        <fullName evidence="5">Ketopantoate reductase</fullName>
    </alternativeName>
</protein>
<dbReference type="GO" id="GO:0008677">
    <property type="term" value="F:2-dehydropantoate 2-reductase activity"/>
    <property type="evidence" value="ECO:0007669"/>
    <property type="project" value="UniProtKB-EC"/>
</dbReference>
<proteinExistence type="predicted"/>
<gene>
    <name evidence="9" type="ORF">U0042_13350</name>
</gene>
<keyword evidence="4" id="KW-0566">Pantothenate biosynthesis</keyword>
<dbReference type="InterPro" id="IPR013332">
    <property type="entry name" value="KPR_N"/>
</dbReference>
<evidence type="ECO:0000259" key="8">
    <source>
        <dbReference type="Pfam" id="PF08546"/>
    </source>
</evidence>
<evidence type="ECO:0000256" key="4">
    <source>
        <dbReference type="ARBA" id="ARBA00022655"/>
    </source>
</evidence>
<reference evidence="9 10" key="1">
    <citation type="submission" date="2023-12" db="EMBL/GenBank/DDBJ databases">
        <title>Genome sequencing and assembly of bacterial species from a model synthetic community.</title>
        <authorList>
            <person name="Hogle S.L."/>
        </authorList>
    </citation>
    <scope>NUCLEOTIDE SEQUENCE [LARGE SCALE GENOMIC DNA]</scope>
    <source>
        <strain evidence="9 10">HAMBI 2494</strain>
    </source>
</reference>
<dbReference type="InterPro" id="IPR013752">
    <property type="entry name" value="KPA_reductase"/>
</dbReference>
<evidence type="ECO:0000256" key="1">
    <source>
        <dbReference type="ARBA" id="ARBA00004994"/>
    </source>
</evidence>
<dbReference type="EC" id="1.1.1.169" evidence="2"/>
<dbReference type="SUPFAM" id="SSF51735">
    <property type="entry name" value="NAD(P)-binding Rossmann-fold domains"/>
    <property type="match status" value="1"/>
</dbReference>
<sequence>MKVCVYGAGAIGSLIAGRLACVSGIEVSVVARGEQLDAISRQGIHIVDASGEVTAHVKATDNPASLDVQDYVFLALKQHQLLDVVNSIEPLIGENTSLIPPTTGIPYWYFYGQPGAHGNRRIDRLDPGGTLWRAIPPQRVLGCVFRVAAQVVAPGAVHQDGSYAKLPLGEPDGSVSARVRRLSEAMCAAGFESPVVDNIRSWLWTKMISSLCWNPVAALTLATWGELAASPGVVDVVRRMMQEADAVACALGGPPPIAVEERLAAARSAPHHKMSMLQDLERGRPLEYQPLADSIEAMRDIAGLGTPTIDSVLALLRLRANRG</sequence>
<dbReference type="PANTHER" id="PTHR21708">
    <property type="entry name" value="PROBABLE 2-DEHYDROPANTOATE 2-REDUCTASE"/>
    <property type="match status" value="1"/>
</dbReference>
<dbReference type="InterPro" id="IPR051402">
    <property type="entry name" value="KPR-Related"/>
</dbReference>
<organism evidence="9 10">
    <name type="scientific">Paraburkholderia kururiensis</name>
    <dbReference type="NCBI Taxonomy" id="984307"/>
    <lineage>
        <taxon>Bacteria</taxon>
        <taxon>Pseudomonadati</taxon>
        <taxon>Pseudomonadota</taxon>
        <taxon>Betaproteobacteria</taxon>
        <taxon>Burkholderiales</taxon>
        <taxon>Burkholderiaceae</taxon>
        <taxon>Paraburkholderia</taxon>
    </lineage>
</organism>
<dbReference type="InterPro" id="IPR013328">
    <property type="entry name" value="6PGD_dom2"/>
</dbReference>
<dbReference type="InterPro" id="IPR036291">
    <property type="entry name" value="NAD(P)-bd_dom_sf"/>
</dbReference>
<dbReference type="Proteomes" id="UP001325479">
    <property type="component" value="Chromosome"/>
</dbReference>
<feature type="domain" description="Ketopantoate reductase N-terminal" evidence="7">
    <location>
        <begin position="3"/>
        <end position="99"/>
    </location>
</feature>
<dbReference type="EMBL" id="CP139965">
    <property type="protein sequence ID" value="WQD80581.1"/>
    <property type="molecule type" value="Genomic_DNA"/>
</dbReference>
<keyword evidence="9" id="KW-0560">Oxidoreductase</keyword>
<comment type="catalytic activity">
    <reaction evidence="6">
        <text>(R)-pantoate + NADP(+) = 2-dehydropantoate + NADPH + H(+)</text>
        <dbReference type="Rhea" id="RHEA:16233"/>
        <dbReference type="ChEBI" id="CHEBI:11561"/>
        <dbReference type="ChEBI" id="CHEBI:15378"/>
        <dbReference type="ChEBI" id="CHEBI:15980"/>
        <dbReference type="ChEBI" id="CHEBI:57783"/>
        <dbReference type="ChEBI" id="CHEBI:58349"/>
        <dbReference type="EC" id="1.1.1.169"/>
    </reaction>
</comment>
<evidence type="ECO:0000313" key="10">
    <source>
        <dbReference type="Proteomes" id="UP001325479"/>
    </source>
</evidence>
<dbReference type="Pfam" id="PF08546">
    <property type="entry name" value="ApbA_C"/>
    <property type="match status" value="1"/>
</dbReference>
<dbReference type="Gene3D" id="1.10.1040.10">
    <property type="entry name" value="N-(1-d-carboxylethyl)-l-norvaline Dehydrogenase, domain 2"/>
    <property type="match status" value="1"/>
</dbReference>
<dbReference type="InterPro" id="IPR008927">
    <property type="entry name" value="6-PGluconate_DH-like_C_sf"/>
</dbReference>
<name>A0ABZ0WTP6_9BURK</name>
<dbReference type="Gene3D" id="3.40.50.720">
    <property type="entry name" value="NAD(P)-binding Rossmann-like Domain"/>
    <property type="match status" value="1"/>
</dbReference>
<accession>A0ABZ0WTP6</accession>
<evidence type="ECO:0000256" key="5">
    <source>
        <dbReference type="ARBA" id="ARBA00032024"/>
    </source>
</evidence>
<dbReference type="PANTHER" id="PTHR21708:SF45">
    <property type="entry name" value="2-DEHYDROPANTOATE 2-REDUCTASE"/>
    <property type="match status" value="1"/>
</dbReference>
<feature type="domain" description="Ketopantoate reductase C-terminal" evidence="8">
    <location>
        <begin position="198"/>
        <end position="318"/>
    </location>
</feature>
<evidence type="ECO:0000256" key="2">
    <source>
        <dbReference type="ARBA" id="ARBA00013014"/>
    </source>
</evidence>
<dbReference type="NCBIfam" id="NF005089">
    <property type="entry name" value="PRK06522.1-4"/>
    <property type="match status" value="1"/>
</dbReference>
<dbReference type="Pfam" id="PF02558">
    <property type="entry name" value="ApbA"/>
    <property type="match status" value="1"/>
</dbReference>
<evidence type="ECO:0000256" key="3">
    <source>
        <dbReference type="ARBA" id="ARBA00019465"/>
    </source>
</evidence>
<evidence type="ECO:0000313" key="9">
    <source>
        <dbReference type="EMBL" id="WQD80581.1"/>
    </source>
</evidence>
<comment type="pathway">
    <text evidence="1">Cofactor biosynthesis; (R)-pantothenate biosynthesis; (R)-pantoate from 3-methyl-2-oxobutanoate: step 2/2.</text>
</comment>
<keyword evidence="10" id="KW-1185">Reference proteome</keyword>
<evidence type="ECO:0000259" key="7">
    <source>
        <dbReference type="Pfam" id="PF02558"/>
    </source>
</evidence>
<dbReference type="SUPFAM" id="SSF48179">
    <property type="entry name" value="6-phosphogluconate dehydrogenase C-terminal domain-like"/>
    <property type="match status" value="1"/>
</dbReference>